<comment type="similarity">
    <text evidence="1 4">Belongs to the eukaryotic ribosomal protein eS21 family.</text>
</comment>
<dbReference type="GO" id="GO:0006364">
    <property type="term" value="P:rRNA processing"/>
    <property type="evidence" value="ECO:0007669"/>
    <property type="project" value="UniProtKB-KW"/>
</dbReference>
<dbReference type="Proteomes" id="UP001234581">
    <property type="component" value="Unassembled WGS sequence"/>
</dbReference>
<dbReference type="RefSeq" id="XP_058347798.1">
    <property type="nucleotide sequence ID" value="XM_058481160.1"/>
</dbReference>
<keyword evidence="2 4" id="KW-0689">Ribosomal protein</keyword>
<dbReference type="GO" id="GO:0042274">
    <property type="term" value="P:ribosomal small subunit biogenesis"/>
    <property type="evidence" value="ECO:0007669"/>
    <property type="project" value="UniProtKB-ARBA"/>
</dbReference>
<dbReference type="PIRSF" id="PIRSF002148">
    <property type="entry name" value="Ribosomal_S21e"/>
    <property type="match status" value="1"/>
</dbReference>
<keyword evidence="4" id="KW-0698">rRNA processing</keyword>
<comment type="subunit">
    <text evidence="4">Component of the small ribosomal subunit.</text>
</comment>
<dbReference type="InterPro" id="IPR038579">
    <property type="entry name" value="Ribosomal_eS21_sf"/>
</dbReference>
<gene>
    <name evidence="5" type="ORF">O0I10_001062</name>
</gene>
<accession>A0AAD7Y334</accession>
<organism evidence="5 6">
    <name type="scientific">Lichtheimia ornata</name>
    <dbReference type="NCBI Taxonomy" id="688661"/>
    <lineage>
        <taxon>Eukaryota</taxon>
        <taxon>Fungi</taxon>
        <taxon>Fungi incertae sedis</taxon>
        <taxon>Mucoromycota</taxon>
        <taxon>Mucoromycotina</taxon>
        <taxon>Mucoromycetes</taxon>
        <taxon>Mucorales</taxon>
        <taxon>Lichtheimiaceae</taxon>
        <taxon>Lichtheimia</taxon>
    </lineage>
</organism>
<evidence type="ECO:0000256" key="4">
    <source>
        <dbReference type="PIRNR" id="PIRNR002148"/>
    </source>
</evidence>
<keyword evidence="4" id="KW-0963">Cytoplasm</keyword>
<comment type="function">
    <text evidence="4">Required for the processing of the 20S rRNA-precursor to mature 18S rRNA in a late step of the maturation of 40S ribosomal subunits. Has a physiological role leading to 18S rRNA stability.</text>
</comment>
<sequence length="86" mass="9456">MENSEGVLVDLYIPRKCSATNRLITAKDHASVQINVADVNAEGRSTGSFGTYALCGFVRRNAEADDSINRLATEDGYLKNVFSYQH</sequence>
<name>A0AAD7Y334_9FUNG</name>
<evidence type="ECO:0000256" key="1">
    <source>
        <dbReference type="ARBA" id="ARBA00010228"/>
    </source>
</evidence>
<comment type="caution">
    <text evidence="5">The sequence shown here is derived from an EMBL/GenBank/DDBJ whole genome shotgun (WGS) entry which is preliminary data.</text>
</comment>
<dbReference type="EMBL" id="JARTCD010000003">
    <property type="protein sequence ID" value="KAJ8662886.1"/>
    <property type="molecule type" value="Genomic_DNA"/>
</dbReference>
<keyword evidence="6" id="KW-1185">Reference proteome</keyword>
<dbReference type="InterPro" id="IPR018279">
    <property type="entry name" value="Ribosomal_eS21_CS"/>
</dbReference>
<dbReference type="Pfam" id="PF01249">
    <property type="entry name" value="Ribosomal_S21e"/>
    <property type="match status" value="1"/>
</dbReference>
<protein>
    <recommendedName>
        <fullName evidence="4">40S ribosomal protein S21</fullName>
    </recommendedName>
</protein>
<evidence type="ECO:0000313" key="5">
    <source>
        <dbReference type="EMBL" id="KAJ8662886.1"/>
    </source>
</evidence>
<dbReference type="FunFam" id="3.30.1230.20:FF:000001">
    <property type="entry name" value="40S ribosomal protein S21"/>
    <property type="match status" value="1"/>
</dbReference>
<dbReference type="InterPro" id="IPR001931">
    <property type="entry name" value="Ribosomal_eS21"/>
</dbReference>
<dbReference type="GeneID" id="83208480"/>
<reference evidence="5 6" key="1">
    <citation type="submission" date="2023-03" db="EMBL/GenBank/DDBJ databases">
        <title>Genome sequence of Lichtheimia ornata CBS 291.66.</title>
        <authorList>
            <person name="Mohabir J.T."/>
            <person name="Shea T.P."/>
            <person name="Kurbessoian T."/>
            <person name="Berby B."/>
            <person name="Fontaine J."/>
            <person name="Livny J."/>
            <person name="Gnirke A."/>
            <person name="Stajich J.E."/>
            <person name="Cuomo C.A."/>
        </authorList>
    </citation>
    <scope>NUCLEOTIDE SEQUENCE [LARGE SCALE GENOMIC DNA]</scope>
    <source>
        <strain evidence="5">CBS 291.66</strain>
    </source>
</reference>
<keyword evidence="3 4" id="KW-0687">Ribonucleoprotein</keyword>
<dbReference type="GO" id="GO:0006412">
    <property type="term" value="P:translation"/>
    <property type="evidence" value="ECO:0007669"/>
    <property type="project" value="InterPro"/>
</dbReference>
<dbReference type="GO" id="GO:0003735">
    <property type="term" value="F:structural constituent of ribosome"/>
    <property type="evidence" value="ECO:0007669"/>
    <property type="project" value="InterPro"/>
</dbReference>
<comment type="subcellular location">
    <subcellularLocation>
        <location evidence="4">Cytoplasm</location>
    </subcellularLocation>
</comment>
<dbReference type="PROSITE" id="PS00996">
    <property type="entry name" value="RIBOSOMAL_S21E"/>
    <property type="match status" value="1"/>
</dbReference>
<dbReference type="PANTHER" id="PTHR10442">
    <property type="entry name" value="40S RIBOSOMAL PROTEIN S21"/>
    <property type="match status" value="1"/>
</dbReference>
<evidence type="ECO:0000256" key="3">
    <source>
        <dbReference type="ARBA" id="ARBA00023274"/>
    </source>
</evidence>
<evidence type="ECO:0000313" key="6">
    <source>
        <dbReference type="Proteomes" id="UP001234581"/>
    </source>
</evidence>
<dbReference type="GO" id="GO:1990904">
    <property type="term" value="C:ribonucleoprotein complex"/>
    <property type="evidence" value="ECO:0007669"/>
    <property type="project" value="UniProtKB-KW"/>
</dbReference>
<proteinExistence type="inferred from homology"/>
<dbReference type="Gene3D" id="3.30.1230.20">
    <property type="match status" value="1"/>
</dbReference>
<dbReference type="AlphaFoldDB" id="A0AAD7Y334"/>
<dbReference type="GO" id="GO:0022626">
    <property type="term" value="C:cytosolic ribosome"/>
    <property type="evidence" value="ECO:0007669"/>
    <property type="project" value="UniProtKB-ARBA"/>
</dbReference>
<evidence type="ECO:0000256" key="2">
    <source>
        <dbReference type="ARBA" id="ARBA00022980"/>
    </source>
</evidence>